<keyword evidence="2" id="KW-0012">Acyltransferase</keyword>
<keyword evidence="3" id="KW-1185">Reference proteome</keyword>
<dbReference type="Gene3D" id="3.40.630.30">
    <property type="match status" value="1"/>
</dbReference>
<accession>A0ABV7ELB2</accession>
<feature type="domain" description="N-acetyltransferase" evidence="1">
    <location>
        <begin position="17"/>
        <end position="163"/>
    </location>
</feature>
<gene>
    <name evidence="2" type="ORF">ACFOSU_06260</name>
</gene>
<dbReference type="Pfam" id="PF00583">
    <property type="entry name" value="Acetyltransf_1"/>
    <property type="match status" value="1"/>
</dbReference>
<evidence type="ECO:0000259" key="1">
    <source>
        <dbReference type="PROSITE" id="PS51186"/>
    </source>
</evidence>
<evidence type="ECO:0000313" key="2">
    <source>
        <dbReference type="EMBL" id="MFC3103489.1"/>
    </source>
</evidence>
<name>A0ABV7ELB2_9GAMM</name>
<evidence type="ECO:0000313" key="3">
    <source>
        <dbReference type="Proteomes" id="UP001595462"/>
    </source>
</evidence>
<dbReference type="Proteomes" id="UP001595462">
    <property type="component" value="Unassembled WGS sequence"/>
</dbReference>
<dbReference type="InterPro" id="IPR000182">
    <property type="entry name" value="GNAT_dom"/>
</dbReference>
<sequence>MNPPAAPLPVGPVAPRLRLRAVRASDYDRVYAWHVAAFKTHIEQIWNWNEDWQQRDFAALFAAVPPRIVIYEGTAVGYIQIQARANDLHLVNIALDEQVRGLGLGGRLIGMLQARAAANDQGVTLKVFKSNSRAEALYSRLGFLRCGQTAAHHRMQWLQSMIS</sequence>
<dbReference type="InterPro" id="IPR016181">
    <property type="entry name" value="Acyl_CoA_acyltransferase"/>
</dbReference>
<dbReference type="RefSeq" id="WP_380687567.1">
    <property type="nucleotide sequence ID" value="NZ_JBHRSS010000003.1"/>
</dbReference>
<dbReference type="SUPFAM" id="SSF55729">
    <property type="entry name" value="Acyl-CoA N-acyltransferases (Nat)"/>
    <property type="match status" value="1"/>
</dbReference>
<comment type="caution">
    <text evidence="2">The sequence shown here is derived from an EMBL/GenBank/DDBJ whole genome shotgun (WGS) entry which is preliminary data.</text>
</comment>
<organism evidence="2 3">
    <name type="scientific">Salinisphaera aquimarina</name>
    <dbReference type="NCBI Taxonomy" id="2094031"/>
    <lineage>
        <taxon>Bacteria</taxon>
        <taxon>Pseudomonadati</taxon>
        <taxon>Pseudomonadota</taxon>
        <taxon>Gammaproteobacteria</taxon>
        <taxon>Salinisphaerales</taxon>
        <taxon>Salinisphaeraceae</taxon>
        <taxon>Salinisphaera</taxon>
    </lineage>
</organism>
<dbReference type="PROSITE" id="PS51186">
    <property type="entry name" value="GNAT"/>
    <property type="match status" value="1"/>
</dbReference>
<reference evidence="3" key="1">
    <citation type="journal article" date="2019" name="Int. J. Syst. Evol. Microbiol.">
        <title>The Global Catalogue of Microorganisms (GCM) 10K type strain sequencing project: providing services to taxonomists for standard genome sequencing and annotation.</title>
        <authorList>
            <consortium name="The Broad Institute Genomics Platform"/>
            <consortium name="The Broad Institute Genome Sequencing Center for Infectious Disease"/>
            <person name="Wu L."/>
            <person name="Ma J."/>
        </authorList>
    </citation>
    <scope>NUCLEOTIDE SEQUENCE [LARGE SCALE GENOMIC DNA]</scope>
    <source>
        <strain evidence="3">KCTC 52640</strain>
    </source>
</reference>
<dbReference type="EC" id="2.3.1.-" evidence="2"/>
<dbReference type="GO" id="GO:0016746">
    <property type="term" value="F:acyltransferase activity"/>
    <property type="evidence" value="ECO:0007669"/>
    <property type="project" value="UniProtKB-KW"/>
</dbReference>
<proteinExistence type="predicted"/>
<protein>
    <submittedName>
        <fullName evidence="2">GNAT family N-acetyltransferase</fullName>
        <ecNumber evidence="2">2.3.1.-</ecNumber>
    </submittedName>
</protein>
<keyword evidence="2" id="KW-0808">Transferase</keyword>
<dbReference type="EMBL" id="JBHRSS010000003">
    <property type="protein sequence ID" value="MFC3103489.1"/>
    <property type="molecule type" value="Genomic_DNA"/>
</dbReference>